<comment type="caution">
    <text evidence="1">The sequence shown here is derived from an EMBL/GenBank/DDBJ whole genome shotgun (WGS) entry which is preliminary data.</text>
</comment>
<dbReference type="EMBL" id="JAFNEN010001871">
    <property type="protein sequence ID" value="KAG8173332.1"/>
    <property type="molecule type" value="Genomic_DNA"/>
</dbReference>
<dbReference type="AlphaFoldDB" id="A0AAV6TNG9"/>
<gene>
    <name evidence="1" type="ORF">JTE90_012380</name>
</gene>
<sequence>MTLKKKDETSTFALYERIATVSAPLSDVNVIDEEVDVETVDELITNRFDNPKSKVLPSECERNLRNTQLFRETEQEDFDLACLVYGHIPEAWRQSKAVFIPKPGKADYSVAKAFRPICLSSFLLKTLEKMVDRYIRDEVLPQNPYRNFNMLINLTLEAKVPTLVDRVLQSCADTTVGDAVIQIFKKSWDPVSPILNRNKPKKLPGNAIILICPSRPNQGSQHLLRLRY</sequence>
<proteinExistence type="predicted"/>
<protein>
    <recommendedName>
        <fullName evidence="3">Reverse transcriptase</fullName>
    </recommendedName>
</protein>
<organism evidence="1 2">
    <name type="scientific">Oedothorax gibbosus</name>
    <dbReference type="NCBI Taxonomy" id="931172"/>
    <lineage>
        <taxon>Eukaryota</taxon>
        <taxon>Metazoa</taxon>
        <taxon>Ecdysozoa</taxon>
        <taxon>Arthropoda</taxon>
        <taxon>Chelicerata</taxon>
        <taxon>Arachnida</taxon>
        <taxon>Araneae</taxon>
        <taxon>Araneomorphae</taxon>
        <taxon>Entelegynae</taxon>
        <taxon>Araneoidea</taxon>
        <taxon>Linyphiidae</taxon>
        <taxon>Erigoninae</taxon>
        <taxon>Oedothorax</taxon>
    </lineage>
</organism>
<evidence type="ECO:0008006" key="3">
    <source>
        <dbReference type="Google" id="ProtNLM"/>
    </source>
</evidence>
<reference evidence="1 2" key="1">
    <citation type="journal article" date="2022" name="Nat. Ecol. Evol.">
        <title>A masculinizing supergene underlies an exaggerated male reproductive morph in a spider.</title>
        <authorList>
            <person name="Hendrickx F."/>
            <person name="De Corte Z."/>
            <person name="Sonet G."/>
            <person name="Van Belleghem S.M."/>
            <person name="Kostlbacher S."/>
            <person name="Vangestel C."/>
        </authorList>
    </citation>
    <scope>NUCLEOTIDE SEQUENCE [LARGE SCALE GENOMIC DNA]</scope>
    <source>
        <strain evidence="1">W744_W776</strain>
    </source>
</reference>
<dbReference type="Proteomes" id="UP000827092">
    <property type="component" value="Unassembled WGS sequence"/>
</dbReference>
<evidence type="ECO:0000313" key="1">
    <source>
        <dbReference type="EMBL" id="KAG8173332.1"/>
    </source>
</evidence>
<evidence type="ECO:0000313" key="2">
    <source>
        <dbReference type="Proteomes" id="UP000827092"/>
    </source>
</evidence>
<accession>A0AAV6TNG9</accession>
<keyword evidence="2" id="KW-1185">Reference proteome</keyword>
<name>A0AAV6TNG9_9ARAC</name>